<dbReference type="Gene3D" id="2.40.50.140">
    <property type="entry name" value="Nucleic acid-binding proteins"/>
    <property type="match status" value="1"/>
</dbReference>
<evidence type="ECO:0000259" key="6">
    <source>
        <dbReference type="Pfam" id="PF01957"/>
    </source>
</evidence>
<evidence type="ECO:0000256" key="2">
    <source>
        <dbReference type="ARBA" id="ARBA00022692"/>
    </source>
</evidence>
<evidence type="ECO:0000256" key="1">
    <source>
        <dbReference type="ARBA" id="ARBA00004141"/>
    </source>
</evidence>
<gene>
    <name evidence="7" type="ORF">SAMN02927900_04348</name>
</gene>
<keyword evidence="3 5" id="KW-1133">Transmembrane helix</keyword>
<evidence type="ECO:0000313" key="8">
    <source>
        <dbReference type="Proteomes" id="UP000199542"/>
    </source>
</evidence>
<dbReference type="InterPro" id="IPR002810">
    <property type="entry name" value="NfeD-like_C"/>
</dbReference>
<dbReference type="InterPro" id="IPR012340">
    <property type="entry name" value="NA-bd_OB-fold"/>
</dbReference>
<dbReference type="InterPro" id="IPR052165">
    <property type="entry name" value="Membrane_assoc_protease"/>
</dbReference>
<dbReference type="EMBL" id="FMTM01000007">
    <property type="protein sequence ID" value="SCW73727.1"/>
    <property type="molecule type" value="Genomic_DNA"/>
</dbReference>
<evidence type="ECO:0000256" key="4">
    <source>
        <dbReference type="ARBA" id="ARBA00023136"/>
    </source>
</evidence>
<comment type="subcellular location">
    <subcellularLocation>
        <location evidence="1">Membrane</location>
        <topology evidence="1">Multi-pass membrane protein</topology>
    </subcellularLocation>
</comment>
<protein>
    <recommendedName>
        <fullName evidence="6">NfeD-like C-terminal domain-containing protein</fullName>
    </recommendedName>
</protein>
<feature type="domain" description="NfeD-like C-terminal" evidence="6">
    <location>
        <begin position="97"/>
        <end position="150"/>
    </location>
</feature>
<dbReference type="PANTHER" id="PTHR33507:SF3">
    <property type="entry name" value="INNER MEMBRANE PROTEIN YBBJ"/>
    <property type="match status" value="1"/>
</dbReference>
<sequence length="151" mass="16692">MLTRVVAELGPWTWWIVGLALLAAEMIVPGFFLVWIGLAALAVGILSLLLWNAAFWFWETQLILFAILAVAATFLGRRLTLRHDTTDEPFLNQRGASLVGRTATLFEPIAEGRGRIRIDDTIWRVTGPNLPVGTQVKVVASNGRDLTVEPL</sequence>
<dbReference type="GO" id="GO:0005886">
    <property type="term" value="C:plasma membrane"/>
    <property type="evidence" value="ECO:0007669"/>
    <property type="project" value="TreeGrafter"/>
</dbReference>
<name>A0A1G4SXR3_9HYPH</name>
<reference evidence="7 8" key="1">
    <citation type="submission" date="2016-10" db="EMBL/GenBank/DDBJ databases">
        <authorList>
            <person name="de Groot N.N."/>
        </authorList>
    </citation>
    <scope>NUCLEOTIDE SEQUENCE [LARGE SCALE GENOMIC DNA]</scope>
    <source>
        <strain evidence="7 8">CGMCC 1.3401</strain>
    </source>
</reference>
<dbReference type="Pfam" id="PF01957">
    <property type="entry name" value="NfeD"/>
    <property type="match status" value="1"/>
</dbReference>
<keyword evidence="4 5" id="KW-0472">Membrane</keyword>
<accession>A0A1G4SXR3</accession>
<organism evidence="7 8">
    <name type="scientific">Rhizobium mongolense subsp. loessense</name>
    <dbReference type="NCBI Taxonomy" id="158890"/>
    <lineage>
        <taxon>Bacteria</taxon>
        <taxon>Pseudomonadati</taxon>
        <taxon>Pseudomonadota</taxon>
        <taxon>Alphaproteobacteria</taxon>
        <taxon>Hyphomicrobiales</taxon>
        <taxon>Rhizobiaceae</taxon>
        <taxon>Rhizobium/Agrobacterium group</taxon>
        <taxon>Rhizobium</taxon>
    </lineage>
</organism>
<evidence type="ECO:0000256" key="5">
    <source>
        <dbReference type="SAM" id="Phobius"/>
    </source>
</evidence>
<dbReference type="AlphaFoldDB" id="A0A1G4SXR3"/>
<proteinExistence type="predicted"/>
<keyword evidence="2 5" id="KW-0812">Transmembrane</keyword>
<feature type="transmembrane region" description="Helical" evidence="5">
    <location>
        <begin position="12"/>
        <end position="28"/>
    </location>
</feature>
<dbReference type="Proteomes" id="UP000199542">
    <property type="component" value="Unassembled WGS sequence"/>
</dbReference>
<dbReference type="PANTHER" id="PTHR33507">
    <property type="entry name" value="INNER MEMBRANE PROTEIN YBBJ"/>
    <property type="match status" value="1"/>
</dbReference>
<evidence type="ECO:0000256" key="3">
    <source>
        <dbReference type="ARBA" id="ARBA00022989"/>
    </source>
</evidence>
<evidence type="ECO:0000313" key="7">
    <source>
        <dbReference type="EMBL" id="SCW73727.1"/>
    </source>
</evidence>
<feature type="transmembrane region" description="Helical" evidence="5">
    <location>
        <begin position="57"/>
        <end position="75"/>
    </location>
</feature>
<dbReference type="RefSeq" id="WP_092586896.1">
    <property type="nucleotide sequence ID" value="NZ_FMTM01000007.1"/>
</dbReference>